<proteinExistence type="predicted"/>
<dbReference type="EMBL" id="JBJKTR010000010">
    <property type="protein sequence ID" value="KAL3356868.1"/>
    <property type="molecule type" value="Genomic_DNA"/>
</dbReference>
<evidence type="ECO:0008006" key="3">
    <source>
        <dbReference type="Google" id="ProtNLM"/>
    </source>
</evidence>
<keyword evidence="2" id="KW-1185">Reference proteome</keyword>
<accession>A0ABD2TMM6</accession>
<evidence type="ECO:0000313" key="1">
    <source>
        <dbReference type="EMBL" id="KAL3356868.1"/>
    </source>
</evidence>
<reference evidence="1 2" key="1">
    <citation type="submission" date="2024-05" db="EMBL/GenBank/DDBJ databases">
        <title>De novo assembly of an allotetraploid wild potato.</title>
        <authorList>
            <person name="Hosaka A.J."/>
        </authorList>
    </citation>
    <scope>NUCLEOTIDE SEQUENCE [LARGE SCALE GENOMIC DNA]</scope>
    <source>
        <tissue evidence="1">Young leaves</tissue>
    </source>
</reference>
<dbReference type="Proteomes" id="UP001627284">
    <property type="component" value="Unassembled WGS sequence"/>
</dbReference>
<gene>
    <name evidence="1" type="ORF">AABB24_017502</name>
</gene>
<protein>
    <recommendedName>
        <fullName evidence="3">Retrotransposon gag domain-containing protein</fullName>
    </recommendedName>
</protein>
<comment type="caution">
    <text evidence="1">The sequence shown here is derived from an EMBL/GenBank/DDBJ whole genome shotgun (WGS) entry which is preliminary data.</text>
</comment>
<evidence type="ECO:0000313" key="2">
    <source>
        <dbReference type="Proteomes" id="UP001627284"/>
    </source>
</evidence>
<dbReference type="AlphaFoldDB" id="A0ABD2TMM6"/>
<sequence length="256" mass="29100">MFRNKQLFDWPHFAEKLRLRFQDTLLRFPEGRLSKLLQMSAVAEFRTRFEAISNETVHLPDEFLIRCFISGLRSDIQDEVAIREPTSLEEAIRLANMYEQKLNYAKSPVRPAFARIQPLLPNLTTSSPLIQSKPTAPSSAFPEIPFKRLTSSEIQARQDKGLCYNCDEKYSIGHKCKTLPQFLLLEESSESSIELPNSCCPKDFLAEELQCLEGQAHSTISYHALLSGTSHATPRFNGHVLLDFIAAIATRVSRLL</sequence>
<organism evidence="1 2">
    <name type="scientific">Solanum stoloniferum</name>
    <dbReference type="NCBI Taxonomy" id="62892"/>
    <lineage>
        <taxon>Eukaryota</taxon>
        <taxon>Viridiplantae</taxon>
        <taxon>Streptophyta</taxon>
        <taxon>Embryophyta</taxon>
        <taxon>Tracheophyta</taxon>
        <taxon>Spermatophyta</taxon>
        <taxon>Magnoliopsida</taxon>
        <taxon>eudicotyledons</taxon>
        <taxon>Gunneridae</taxon>
        <taxon>Pentapetalae</taxon>
        <taxon>asterids</taxon>
        <taxon>lamiids</taxon>
        <taxon>Solanales</taxon>
        <taxon>Solanaceae</taxon>
        <taxon>Solanoideae</taxon>
        <taxon>Solaneae</taxon>
        <taxon>Solanum</taxon>
    </lineage>
</organism>
<name>A0ABD2TMM6_9SOLN</name>